<evidence type="ECO:0000313" key="1">
    <source>
        <dbReference type="EMBL" id="KAF2465897.1"/>
    </source>
</evidence>
<organism evidence="1 2">
    <name type="scientific">Lindgomyces ingoldianus</name>
    <dbReference type="NCBI Taxonomy" id="673940"/>
    <lineage>
        <taxon>Eukaryota</taxon>
        <taxon>Fungi</taxon>
        <taxon>Dikarya</taxon>
        <taxon>Ascomycota</taxon>
        <taxon>Pezizomycotina</taxon>
        <taxon>Dothideomycetes</taxon>
        <taxon>Pleosporomycetidae</taxon>
        <taxon>Pleosporales</taxon>
        <taxon>Lindgomycetaceae</taxon>
        <taxon>Lindgomyces</taxon>
    </lineage>
</organism>
<evidence type="ECO:0000313" key="2">
    <source>
        <dbReference type="Proteomes" id="UP000799755"/>
    </source>
</evidence>
<dbReference type="Proteomes" id="UP000799755">
    <property type="component" value="Unassembled WGS sequence"/>
</dbReference>
<feature type="non-terminal residue" evidence="1">
    <location>
        <position position="998"/>
    </location>
</feature>
<keyword evidence="2" id="KW-1185">Reference proteome</keyword>
<proteinExistence type="predicted"/>
<gene>
    <name evidence="1" type="ORF">BDR25DRAFT_197504</name>
</gene>
<dbReference type="EMBL" id="MU003527">
    <property type="protein sequence ID" value="KAF2465897.1"/>
    <property type="molecule type" value="Genomic_DNA"/>
</dbReference>
<reference evidence="1" key="1">
    <citation type="journal article" date="2020" name="Stud. Mycol.">
        <title>101 Dothideomycetes genomes: a test case for predicting lifestyles and emergence of pathogens.</title>
        <authorList>
            <person name="Haridas S."/>
            <person name="Albert R."/>
            <person name="Binder M."/>
            <person name="Bloem J."/>
            <person name="Labutti K."/>
            <person name="Salamov A."/>
            <person name="Andreopoulos B."/>
            <person name="Baker S."/>
            <person name="Barry K."/>
            <person name="Bills G."/>
            <person name="Bluhm B."/>
            <person name="Cannon C."/>
            <person name="Castanera R."/>
            <person name="Culley D."/>
            <person name="Daum C."/>
            <person name="Ezra D."/>
            <person name="Gonzalez J."/>
            <person name="Henrissat B."/>
            <person name="Kuo A."/>
            <person name="Liang C."/>
            <person name="Lipzen A."/>
            <person name="Lutzoni F."/>
            <person name="Magnuson J."/>
            <person name="Mondo S."/>
            <person name="Nolan M."/>
            <person name="Ohm R."/>
            <person name="Pangilinan J."/>
            <person name="Park H.-J."/>
            <person name="Ramirez L."/>
            <person name="Alfaro M."/>
            <person name="Sun H."/>
            <person name="Tritt A."/>
            <person name="Yoshinaga Y."/>
            <person name="Zwiers L.-H."/>
            <person name="Turgeon B."/>
            <person name="Goodwin S."/>
            <person name="Spatafora J."/>
            <person name="Crous P."/>
            <person name="Grigoriev I."/>
        </authorList>
    </citation>
    <scope>NUCLEOTIDE SEQUENCE</scope>
    <source>
        <strain evidence="1">ATCC 200398</strain>
    </source>
</reference>
<accession>A0ACB6QHT0</accession>
<comment type="caution">
    <text evidence="1">The sequence shown here is derived from an EMBL/GenBank/DDBJ whole genome shotgun (WGS) entry which is preliminary data.</text>
</comment>
<feature type="non-terminal residue" evidence="1">
    <location>
        <position position="1"/>
    </location>
</feature>
<sequence length="998" mass="111462">LNKPSGPLADWTRYDVPNAPEYITFLRNFDWSQTTIGPMSNWSSATRRHVYYMMNNPLPRCMYLGYDDPTMLYNEATARLIGTLHPAALGVSGAVGAGPAWQYKIHAIKQVLRTGEVIREHDHYFPIPSEDLALEERYFSWSILPMLDDNGRIFGVMKEYSETTTRAISERRSKTIHNAEQMPQAENIAMFWTQVHELIMSNPQDFPFCLMYSAPKDPQPEKLGSSSIEDTIPGPFKLERLVGLEESNPLVINELDITDLAYPLAKQFRTAWINRKPVLLQTKNHTLPECLAVSIPGRGHGTVCHSAVLYPISRLDGPGTIGFLLLGLNPQRPYDDPYRGFIRRLLDHLVRGAATVLFSETKEELLQQMRKAKDQERVFSRLAEVAPVGLAMLEPSGIPIWMNHEYKSLTNMQEDRSSPRGWQSPIHPIDRPKLMEILANLVSSGKADTICFHFRVQTDLSVPVEQEAPGKWRWLLATASTDLDESGSVIRVTHVLVDITPAKEAEAQQGKRLEDALETKRQSENFIDMTCHEMRNPLSAIIQSADGVITALDPNTRALQPISGDTQAAVLDSAQTILLCAQHQKRIVDDILTLSKLDSNLLLIAPERSRPVALVEKALQMYESELAEAKITASLVVQESYRSLGIDVLLLDQARLLQVLINLLTNAIKFTRKAHAKRITIFLAASTTPPSGSSSLSFIPQRASRVDILSSNEWGKGKEVYLQFDVCDTGKGLTAEELKRLFLKFSQASPKTYSQYGGSGLGLFISRELTELQGGQIGVHSIAGQGSTFAFYIKARQYRPESPYEETFCDESAPGVRPVKKSLSASLAYDDAARPEEQCGKLHTVLLPTDLHILLVEDNLINQKVTARQLRNIGCTVHVANHGLECLDFLEKCCYYRGTPKLMVNDEELAESASSTHALPLSVILLDQEMPLMDGLTCIRRIREMQGNGELMGHVPVIACTANARREQVTKALDAGMDDVITKPFRIPDLLPKIYDLI</sequence>
<protein>
    <submittedName>
        <fullName evidence="1">Uncharacterized protein</fullName>
    </submittedName>
</protein>
<name>A0ACB6QHT0_9PLEO</name>